<dbReference type="EMBL" id="LIAE01006582">
    <property type="protein sequence ID" value="PAV87292.1"/>
    <property type="molecule type" value="Genomic_DNA"/>
</dbReference>
<accession>A0A2A2LM59</accession>
<dbReference type="Proteomes" id="UP000218231">
    <property type="component" value="Unassembled WGS sequence"/>
</dbReference>
<evidence type="ECO:0000313" key="2">
    <source>
        <dbReference type="EMBL" id="PAV87292.1"/>
    </source>
</evidence>
<feature type="compositionally biased region" description="Basic and acidic residues" evidence="1">
    <location>
        <begin position="1"/>
        <end position="52"/>
    </location>
</feature>
<proteinExistence type="predicted"/>
<organism evidence="2 3">
    <name type="scientific">Diploscapter pachys</name>
    <dbReference type="NCBI Taxonomy" id="2018661"/>
    <lineage>
        <taxon>Eukaryota</taxon>
        <taxon>Metazoa</taxon>
        <taxon>Ecdysozoa</taxon>
        <taxon>Nematoda</taxon>
        <taxon>Chromadorea</taxon>
        <taxon>Rhabditida</taxon>
        <taxon>Rhabditina</taxon>
        <taxon>Rhabditomorpha</taxon>
        <taxon>Rhabditoidea</taxon>
        <taxon>Rhabditidae</taxon>
        <taxon>Diploscapter</taxon>
    </lineage>
</organism>
<dbReference type="AlphaFoldDB" id="A0A2A2LM59"/>
<feature type="region of interest" description="Disordered" evidence="1">
    <location>
        <begin position="1"/>
        <end position="86"/>
    </location>
</feature>
<gene>
    <name evidence="2" type="ORF">WR25_15863</name>
</gene>
<feature type="compositionally biased region" description="Polar residues" evidence="1">
    <location>
        <begin position="68"/>
        <end position="86"/>
    </location>
</feature>
<comment type="caution">
    <text evidence="2">The sequence shown here is derived from an EMBL/GenBank/DDBJ whole genome shotgun (WGS) entry which is preliminary data.</text>
</comment>
<keyword evidence="3" id="KW-1185">Reference proteome</keyword>
<evidence type="ECO:0000256" key="1">
    <source>
        <dbReference type="SAM" id="MobiDB-lite"/>
    </source>
</evidence>
<evidence type="ECO:0000313" key="3">
    <source>
        <dbReference type="Proteomes" id="UP000218231"/>
    </source>
</evidence>
<sequence length="86" mass="10079">MGNGQIKHDRDETRKGDDEMIDMMKEEFREGQWRETNNEQNDGVKRQKEGEKARRKSRRLAANENEMENNQPGSEQSKEQSQLIAA</sequence>
<reference evidence="2 3" key="1">
    <citation type="journal article" date="2017" name="Curr. Biol.">
        <title>Genome architecture and evolution of a unichromosomal asexual nematode.</title>
        <authorList>
            <person name="Fradin H."/>
            <person name="Zegar C."/>
            <person name="Gutwein M."/>
            <person name="Lucas J."/>
            <person name="Kovtun M."/>
            <person name="Corcoran D."/>
            <person name="Baugh L.R."/>
            <person name="Kiontke K."/>
            <person name="Gunsalus K."/>
            <person name="Fitch D.H."/>
            <person name="Piano F."/>
        </authorList>
    </citation>
    <scope>NUCLEOTIDE SEQUENCE [LARGE SCALE GENOMIC DNA]</scope>
    <source>
        <strain evidence="2">PF1309</strain>
    </source>
</reference>
<protein>
    <submittedName>
        <fullName evidence="2">Uncharacterized protein</fullName>
    </submittedName>
</protein>
<name>A0A2A2LM59_9BILA</name>